<dbReference type="EMBL" id="AAHK01001065">
    <property type="protein sequence ID" value="EAN87244.1"/>
    <property type="molecule type" value="Genomic_DNA"/>
</dbReference>
<accession>Q4D3Z3</accession>
<keyword evidence="3" id="KW-1185">Reference proteome</keyword>
<evidence type="ECO:0000256" key="1">
    <source>
        <dbReference type="SAM" id="MobiDB-lite"/>
    </source>
</evidence>
<dbReference type="GeneID" id="3539657"/>
<comment type="caution">
    <text evidence="2">The sequence shown here is derived from an EMBL/GenBank/DDBJ whole genome shotgun (WGS) entry which is preliminary data.</text>
</comment>
<dbReference type="VEuPathDB" id="TriTrypDB:TcCLB.508589.10"/>
<name>Q4D3Z3_TRYCC</name>
<dbReference type="AlphaFoldDB" id="Q4D3Z3"/>
<reference evidence="2 3" key="1">
    <citation type="journal article" date="2005" name="Science">
        <title>The genome sequence of Trypanosoma cruzi, etiologic agent of Chagas disease.</title>
        <authorList>
            <person name="El-Sayed N.M."/>
            <person name="Myler P.J."/>
            <person name="Bartholomeu D.C."/>
            <person name="Nilsson D."/>
            <person name="Aggarwal G."/>
            <person name="Tran A.N."/>
            <person name="Ghedin E."/>
            <person name="Worthey E.A."/>
            <person name="Delcher A.L."/>
            <person name="Blandin G."/>
            <person name="Westenberger S.J."/>
            <person name="Caler E."/>
            <person name="Cerqueira G.C."/>
            <person name="Branche C."/>
            <person name="Haas B."/>
            <person name="Anupama A."/>
            <person name="Arner E."/>
            <person name="Aslund L."/>
            <person name="Attipoe P."/>
            <person name="Bontempi E."/>
            <person name="Bringaud F."/>
            <person name="Burton P."/>
            <person name="Cadag E."/>
            <person name="Campbell D.A."/>
            <person name="Carrington M."/>
            <person name="Crabtree J."/>
            <person name="Darban H."/>
            <person name="da Silveira J.F."/>
            <person name="de Jong P."/>
            <person name="Edwards K."/>
            <person name="Englund P.T."/>
            <person name="Fazelina G."/>
            <person name="Feldblyum T."/>
            <person name="Ferella M."/>
            <person name="Frasch A.C."/>
            <person name="Gull K."/>
            <person name="Horn D."/>
            <person name="Hou L."/>
            <person name="Huang Y."/>
            <person name="Kindlund E."/>
            <person name="Klingbeil M."/>
            <person name="Kluge S."/>
            <person name="Koo H."/>
            <person name="Lacerda D."/>
            <person name="Levin M.J."/>
            <person name="Lorenzi H."/>
            <person name="Louie T."/>
            <person name="Machado C.R."/>
            <person name="McCulloch R."/>
            <person name="McKenna A."/>
            <person name="Mizuno Y."/>
            <person name="Mottram J.C."/>
            <person name="Nelson S."/>
            <person name="Ochaya S."/>
            <person name="Osoegawa K."/>
            <person name="Pai G."/>
            <person name="Parsons M."/>
            <person name="Pentony M."/>
            <person name="Pettersson U."/>
            <person name="Pop M."/>
            <person name="Ramirez J.L."/>
            <person name="Rinta J."/>
            <person name="Robertson L."/>
            <person name="Salzberg S.L."/>
            <person name="Sanchez D.O."/>
            <person name="Seyler A."/>
            <person name="Sharma R."/>
            <person name="Shetty J."/>
            <person name="Simpson A.J."/>
            <person name="Sisk E."/>
            <person name="Tammi M.T."/>
            <person name="Tarleton R."/>
            <person name="Teixeira S."/>
            <person name="Van Aken S."/>
            <person name="Vogt C."/>
            <person name="Ward P.N."/>
            <person name="Wickstead B."/>
            <person name="Wortman J."/>
            <person name="White O."/>
            <person name="Fraser C.M."/>
            <person name="Stuart K.D."/>
            <person name="Andersson B."/>
        </authorList>
    </citation>
    <scope>NUCLEOTIDE SEQUENCE [LARGE SCALE GENOMIC DNA]</scope>
    <source>
        <strain evidence="2 3">CL Brener</strain>
    </source>
</reference>
<dbReference type="PaxDb" id="353153-Q4D3Z3"/>
<dbReference type="Proteomes" id="UP000002296">
    <property type="component" value="Unassembled WGS sequence"/>
</dbReference>
<protein>
    <submittedName>
        <fullName evidence="2">Uncharacterized protein</fullName>
    </submittedName>
</protein>
<evidence type="ECO:0000313" key="3">
    <source>
        <dbReference type="Proteomes" id="UP000002296"/>
    </source>
</evidence>
<feature type="region of interest" description="Disordered" evidence="1">
    <location>
        <begin position="58"/>
        <end position="83"/>
    </location>
</feature>
<evidence type="ECO:0000313" key="2">
    <source>
        <dbReference type="EMBL" id="EAN87244.1"/>
    </source>
</evidence>
<sequence length="145" mass="17172">MKHLTAMQKQSHHHPRKTVFSPIIKLTRALKRASRTMIRRLMVQGHEKRNKMKIKKPIRRKEYWPQKPQRGARRRLATVTATPRSPTPPPLFCFLLLRVRLRWWPRESECERAVHRPHTHASFSLCVCVPLHGLSPSPHPTRHTQ</sequence>
<gene>
    <name evidence="2" type="ORF">Tc00.1047053508589.10</name>
</gene>
<dbReference type="InParanoid" id="Q4D3Z3"/>
<dbReference type="KEGG" id="tcr:508589.10"/>
<dbReference type="RefSeq" id="XP_809095.1">
    <property type="nucleotide sequence ID" value="XM_804002.1"/>
</dbReference>
<organism evidence="2 3">
    <name type="scientific">Trypanosoma cruzi (strain CL Brener)</name>
    <dbReference type="NCBI Taxonomy" id="353153"/>
    <lineage>
        <taxon>Eukaryota</taxon>
        <taxon>Discoba</taxon>
        <taxon>Euglenozoa</taxon>
        <taxon>Kinetoplastea</taxon>
        <taxon>Metakinetoplastina</taxon>
        <taxon>Trypanosomatida</taxon>
        <taxon>Trypanosomatidae</taxon>
        <taxon>Trypanosoma</taxon>
        <taxon>Schizotrypanum</taxon>
    </lineage>
</organism>
<proteinExistence type="predicted"/>